<reference evidence="3" key="1">
    <citation type="submission" date="2022-11" db="UniProtKB">
        <authorList>
            <consortium name="WormBaseParasite"/>
        </authorList>
    </citation>
    <scope>IDENTIFICATION</scope>
</reference>
<dbReference type="WBParaSite" id="PgR121_g002_t01">
    <property type="protein sequence ID" value="PgR121_g002_t01"/>
    <property type="gene ID" value="PgR121_g002"/>
</dbReference>
<keyword evidence="1" id="KW-0732">Signal</keyword>
<dbReference type="Proteomes" id="UP000887569">
    <property type="component" value="Unplaced"/>
</dbReference>
<evidence type="ECO:0000313" key="3">
    <source>
        <dbReference type="WBParaSite" id="PgR121_g002_t01"/>
    </source>
</evidence>
<organism evidence="2 3">
    <name type="scientific">Parascaris univalens</name>
    <name type="common">Nematode worm</name>
    <dbReference type="NCBI Taxonomy" id="6257"/>
    <lineage>
        <taxon>Eukaryota</taxon>
        <taxon>Metazoa</taxon>
        <taxon>Ecdysozoa</taxon>
        <taxon>Nematoda</taxon>
        <taxon>Chromadorea</taxon>
        <taxon>Rhabditida</taxon>
        <taxon>Spirurina</taxon>
        <taxon>Ascaridomorpha</taxon>
        <taxon>Ascaridoidea</taxon>
        <taxon>Ascarididae</taxon>
        <taxon>Parascaris</taxon>
    </lineage>
</organism>
<feature type="signal peptide" evidence="1">
    <location>
        <begin position="1"/>
        <end position="22"/>
    </location>
</feature>
<dbReference type="AlphaFoldDB" id="A0A915CDC9"/>
<feature type="chain" id="PRO_5037723787" evidence="1">
    <location>
        <begin position="23"/>
        <end position="899"/>
    </location>
</feature>
<evidence type="ECO:0000256" key="1">
    <source>
        <dbReference type="SAM" id="SignalP"/>
    </source>
</evidence>
<protein>
    <submittedName>
        <fullName evidence="3">Uncharacterized protein</fullName>
    </submittedName>
</protein>
<keyword evidence="2" id="KW-1185">Reference proteome</keyword>
<proteinExistence type="predicted"/>
<sequence>VAGQLLVAVLLLPATAVGHATANYTRDRRDQSSLVHPAAGGIRLRSSSSAMLSKNEIDGLSTYSSRRSINYAGDHGWSNGRDLECNGAPSGKLRFCYWAIETGTAEMILYSNRNSSALIERNIKPFCEPPKSDQGVHGITFVDRRIPKKYVDDTSLTSSQRVLTDVFYFCCSSNKGCAKRNQLDVYEAIDTLADDLLEFASTYMGKEDGNAMEENLMPKKEPPTCIFPDGKSTKIPGTLMCIFMMDASSTTKIYSGPPMFNYFDMGQQSRAFEHHSFAATMTQRSICAPERHSNSNVVDDDRCYKYISKSEYILICCCYKEPRKCALSGDNRAYFNARSWGSMLAHQAKMANSSSHSEEKDFFNWTKMSYVLATPLVSRKSGFTGMIREDTKFADSISSRVRYIHCAQGHFVAMGVGAEEGENYTLWRHKMASLAKYCAVNLAITYHRAKITRAEVSVGTATDDQCEHGNTCILTGPRCFNDLIREQNVTATFTCCCQGEHLCNHHGRKSGPGGALLTRGSGKSSCASDAASLIITALNIGHHTEQLCARAFALNGDELFYFDDITHYSLTPLGPHTVNDLIKGPNKNGECMRIIEFPKRDQLCDRKQRYTLLPVQFIRCMCAAAVEAKCDKDFQSKTAEILKKAGSEVPSCMDMSTTVDISIDGAVLYETKEISTVPTTHWPICENTIKLEHEKLQFVIRSGPYSASSSEHKRFSMRWNVASRKCFAKAGRPPCNGEEALLRHVAYYMKYFASQRKMKQNSQCPGDKTDKPQSCNTRDGCFNFHAIDGTLLKQGCIDQIDTIVQRDQKLEFLGFCMSRTVRAELERQREKKGAYYCSGVTHNIANWNVKEGLLCCCPQECPNTTLTFFPFRGIAKQQVRRHITWFWSDTIADILSVVG</sequence>
<accession>A0A915CDC9</accession>
<name>A0A915CDC9_PARUN</name>
<evidence type="ECO:0000313" key="2">
    <source>
        <dbReference type="Proteomes" id="UP000887569"/>
    </source>
</evidence>